<feature type="compositionally biased region" description="Low complexity" evidence="1">
    <location>
        <begin position="500"/>
        <end position="511"/>
    </location>
</feature>
<dbReference type="AlphaFoldDB" id="A0AAN9A7G5"/>
<protein>
    <submittedName>
        <fullName evidence="2">Uncharacterized protein</fullName>
    </submittedName>
</protein>
<organism evidence="2 3">
    <name type="scientific">Halocaridina rubra</name>
    <name type="common">Hawaiian red shrimp</name>
    <dbReference type="NCBI Taxonomy" id="373956"/>
    <lineage>
        <taxon>Eukaryota</taxon>
        <taxon>Metazoa</taxon>
        <taxon>Ecdysozoa</taxon>
        <taxon>Arthropoda</taxon>
        <taxon>Crustacea</taxon>
        <taxon>Multicrustacea</taxon>
        <taxon>Malacostraca</taxon>
        <taxon>Eumalacostraca</taxon>
        <taxon>Eucarida</taxon>
        <taxon>Decapoda</taxon>
        <taxon>Pleocyemata</taxon>
        <taxon>Caridea</taxon>
        <taxon>Atyoidea</taxon>
        <taxon>Atyidae</taxon>
        <taxon>Halocaridina</taxon>
    </lineage>
</organism>
<feature type="non-terminal residue" evidence="2">
    <location>
        <position position="541"/>
    </location>
</feature>
<feature type="region of interest" description="Disordered" evidence="1">
    <location>
        <begin position="160"/>
        <end position="194"/>
    </location>
</feature>
<keyword evidence="3" id="KW-1185">Reference proteome</keyword>
<dbReference type="EMBL" id="JAXCGZ010002730">
    <property type="protein sequence ID" value="KAK7083631.1"/>
    <property type="molecule type" value="Genomic_DNA"/>
</dbReference>
<evidence type="ECO:0000256" key="1">
    <source>
        <dbReference type="SAM" id="MobiDB-lite"/>
    </source>
</evidence>
<sequence length="541" mass="59375">FNAGLGKGKTQRPMVAGTSSVTIFVGSTLRPTSLSLSKESPISKPISPPQPVRIMSPNPSSFPHRGFLSSIYNPRPFNNQGYSNMLADFDPEVESASKNIVKGPRDSMGKVGSIKFAKKPRCTQALAGVEVVDSKNESAASSFKIYSSSPNATSIKPELVSRKPTVPPPVPKPRTHLPNTNSKTVEDVEKVKRSDRPFPSRAELTLDLKPVYEVDIEKACDIGIYQPMPDVVSMTQKHMSPVGNIEGEVIHKSMFRINKENGSTPVSPNELAKDTMKEAGPVHISDNCFISKKTPISDISDQQKSRLTGDTYILSVSQKCITKPVLKNASLNAPSRSSPKSRSKKNVKTHCSQHIMNENNLHAELKDKFTYSNASENLSRLRKVKTREPKSVKELFPDYTYGQSENAKNDVRRKKGDAVEKNISPSYKPESVAKDLLSLEKSTKLSNVSPKLKARSALSPSLAPDSPPNNGSLTLLKHEEGPVISPRKNRNKKKDLINNKSKSPDPASASSHGRHLGPGLVSYHDSLRVPWKGPEENNFSR</sequence>
<feature type="region of interest" description="Disordered" evidence="1">
    <location>
        <begin position="406"/>
        <end position="426"/>
    </location>
</feature>
<name>A0AAN9A7G5_HALRR</name>
<feature type="region of interest" description="Disordered" evidence="1">
    <location>
        <begin position="328"/>
        <end position="349"/>
    </location>
</feature>
<feature type="compositionally biased region" description="Basic residues" evidence="1">
    <location>
        <begin position="339"/>
        <end position="348"/>
    </location>
</feature>
<evidence type="ECO:0000313" key="3">
    <source>
        <dbReference type="Proteomes" id="UP001381693"/>
    </source>
</evidence>
<evidence type="ECO:0000313" key="2">
    <source>
        <dbReference type="EMBL" id="KAK7083631.1"/>
    </source>
</evidence>
<feature type="compositionally biased region" description="Basic and acidic residues" evidence="1">
    <location>
        <begin position="184"/>
        <end position="194"/>
    </location>
</feature>
<dbReference type="Proteomes" id="UP001381693">
    <property type="component" value="Unassembled WGS sequence"/>
</dbReference>
<gene>
    <name evidence="2" type="ORF">SK128_018742</name>
</gene>
<comment type="caution">
    <text evidence="2">The sequence shown here is derived from an EMBL/GenBank/DDBJ whole genome shotgun (WGS) entry which is preliminary data.</text>
</comment>
<accession>A0AAN9A7G5</accession>
<feature type="region of interest" description="Disordered" evidence="1">
    <location>
        <begin position="447"/>
        <end position="541"/>
    </location>
</feature>
<proteinExistence type="predicted"/>
<reference evidence="2 3" key="1">
    <citation type="submission" date="2023-11" db="EMBL/GenBank/DDBJ databases">
        <title>Halocaridina rubra genome assembly.</title>
        <authorList>
            <person name="Smith C."/>
        </authorList>
    </citation>
    <scope>NUCLEOTIDE SEQUENCE [LARGE SCALE GENOMIC DNA]</scope>
    <source>
        <strain evidence="2">EP-1</strain>
        <tissue evidence="2">Whole</tissue>
    </source>
</reference>
<feature type="non-terminal residue" evidence="2">
    <location>
        <position position="1"/>
    </location>
</feature>